<dbReference type="KEGG" id="epa:110234194"/>
<dbReference type="PANTHER" id="PTHR21506">
    <property type="entry name" value="COMPONENT OF OLIGOMERIC GOLGI COMPLEX 6"/>
    <property type="match status" value="1"/>
</dbReference>
<evidence type="ECO:0000259" key="12">
    <source>
        <dbReference type="Pfam" id="PF06419"/>
    </source>
</evidence>
<evidence type="ECO:0000313" key="14">
    <source>
        <dbReference type="EnsemblMetazoa" id="XP_020895212.1"/>
    </source>
</evidence>
<evidence type="ECO:0000256" key="11">
    <source>
        <dbReference type="RuleBase" id="RU365075"/>
    </source>
</evidence>
<evidence type="ECO:0000313" key="15">
    <source>
        <dbReference type="Proteomes" id="UP000887567"/>
    </source>
</evidence>
<evidence type="ECO:0000256" key="7">
    <source>
        <dbReference type="ARBA" id="ARBA00022927"/>
    </source>
</evidence>
<sequence>MADTDSLQQSNPLSRKLNKILETRLDNDKEIVEALRALSTFFSDNSLRSRRNLRGNIEKRSLLISEQFESAFRNVKEQLDAVHQEITDMNNCCQEMTSRLKSARDQTSDLISSTTKLQAESHRIQMKEKVASAFLSRFQLQPEEAKLLRGPRSIPVNENFFAALTRAKEIHNDCRVLLRTKQQTAGLETMETMALHLEAGYEKLYRWTQDECRGLTGDLPEISKTLSKAMESLQDRPVLYQYCLDEYGTARRTAVVRCFVDALTRGGPSGTPRPIELHSHDPIRYVGDMLAWLHQAIASEKEMLLLLLDRSSSKTHASGDKEKEKAVLSHITEGVCRPFKVRVEQVIVSEPGAVTLFSLSNVLKFYGMTIGGILGEEAAVIITIQEMNELGTKMFFNSLSCHSGKLLEKIELPPPDLGPTESLKDTLSLLQSVLTSHDASVVLLDARQTDYSRIISCLVEPALQMCVMSASHLNAADMAAYMINCIHQIHTTLAVYEFTDKHLEMLAAQMDAHIDTLISEQASFILARSGLGNIYRVYQEHKMQKVPMSSVHGLDPQTTKAAMGKFDSYLSSPDSLRMPQCELLRTTRLRDTVHKRAVDAVCASYSTLYNMVMDASNNYPEPQSIVPRTIEQVTHLLT</sequence>
<reference evidence="14" key="1">
    <citation type="submission" date="2022-11" db="UniProtKB">
        <authorList>
            <consortium name="EnsemblMetazoa"/>
        </authorList>
    </citation>
    <scope>IDENTIFICATION</scope>
</reference>
<dbReference type="InterPro" id="IPR048368">
    <property type="entry name" value="COG6_N"/>
</dbReference>
<accession>A0A913WWK8</accession>
<evidence type="ECO:0000256" key="8">
    <source>
        <dbReference type="ARBA" id="ARBA00023034"/>
    </source>
</evidence>
<evidence type="ECO:0000259" key="13">
    <source>
        <dbReference type="Pfam" id="PF20653"/>
    </source>
</evidence>
<proteinExistence type="inferred from homology"/>
<dbReference type="InterPro" id="IPR010490">
    <property type="entry name" value="COG6"/>
</dbReference>
<dbReference type="Pfam" id="PF20653">
    <property type="entry name" value="COG6_C"/>
    <property type="match status" value="1"/>
</dbReference>
<keyword evidence="8 11" id="KW-0333">Golgi apparatus</keyword>
<dbReference type="RefSeq" id="XP_020895212.1">
    <property type="nucleotide sequence ID" value="XM_021039553.2"/>
</dbReference>
<protein>
    <recommendedName>
        <fullName evidence="5 11">Conserved oligomeric Golgi complex subunit 6</fullName>
        <shortName evidence="11">COG complex subunit 6</shortName>
    </recommendedName>
    <alternativeName>
        <fullName evidence="10 11">Component of oligomeric Golgi complex 6</fullName>
    </alternativeName>
</protein>
<dbReference type="SMART" id="SM01087">
    <property type="entry name" value="COG6"/>
    <property type="match status" value="1"/>
</dbReference>
<dbReference type="GO" id="GO:0000139">
    <property type="term" value="C:Golgi membrane"/>
    <property type="evidence" value="ECO:0007669"/>
    <property type="project" value="UniProtKB-SubCell"/>
</dbReference>
<keyword evidence="6 11" id="KW-0813">Transport</keyword>
<dbReference type="AlphaFoldDB" id="A0A913WWK8"/>
<dbReference type="EnsemblMetazoa" id="XM_021039553.2">
    <property type="protein sequence ID" value="XP_020895212.1"/>
    <property type="gene ID" value="LOC110234194"/>
</dbReference>
<dbReference type="GO" id="GO:0015031">
    <property type="term" value="P:protein transport"/>
    <property type="evidence" value="ECO:0007669"/>
    <property type="project" value="UniProtKB-KW"/>
</dbReference>
<dbReference type="OMA" id="HSCLDFF"/>
<dbReference type="GeneID" id="110234194"/>
<evidence type="ECO:0000256" key="3">
    <source>
        <dbReference type="ARBA" id="ARBA00011023"/>
    </source>
</evidence>
<dbReference type="GO" id="GO:0006891">
    <property type="term" value="P:intra-Golgi vesicle-mediated transport"/>
    <property type="evidence" value="ECO:0007669"/>
    <property type="project" value="UniProtKB-UniRule"/>
</dbReference>
<keyword evidence="9 11" id="KW-0472">Membrane</keyword>
<dbReference type="OrthoDB" id="272987at2759"/>
<evidence type="ECO:0000256" key="2">
    <source>
        <dbReference type="ARBA" id="ARBA00004395"/>
    </source>
</evidence>
<dbReference type="Pfam" id="PF06419">
    <property type="entry name" value="COG6_N"/>
    <property type="match status" value="1"/>
</dbReference>
<evidence type="ECO:0000256" key="5">
    <source>
        <dbReference type="ARBA" id="ARBA00020973"/>
    </source>
</evidence>
<dbReference type="GO" id="GO:0017119">
    <property type="term" value="C:Golgi transport complex"/>
    <property type="evidence" value="ECO:0007669"/>
    <property type="project" value="UniProtKB-UniRule"/>
</dbReference>
<dbReference type="PANTHER" id="PTHR21506:SF0">
    <property type="entry name" value="CONSERVED OLIGOMERIC GOLGI COMPLEX SUBUNIT 6"/>
    <property type="match status" value="1"/>
</dbReference>
<dbReference type="InterPro" id="IPR048369">
    <property type="entry name" value="COG6_C"/>
</dbReference>
<feature type="domain" description="Conserved Oligomeric Golgi complex subunit 6 C-terminal" evidence="13">
    <location>
        <begin position="183"/>
        <end position="637"/>
    </location>
</feature>
<keyword evidence="7 11" id="KW-0653">Protein transport</keyword>
<comment type="similarity">
    <text evidence="3 11">Belongs to the COG6 family.</text>
</comment>
<organism evidence="14 15">
    <name type="scientific">Exaiptasia diaphana</name>
    <name type="common">Tropical sea anemone</name>
    <name type="synonym">Aiptasia pulchella</name>
    <dbReference type="NCBI Taxonomy" id="2652724"/>
    <lineage>
        <taxon>Eukaryota</taxon>
        <taxon>Metazoa</taxon>
        <taxon>Cnidaria</taxon>
        <taxon>Anthozoa</taxon>
        <taxon>Hexacorallia</taxon>
        <taxon>Actiniaria</taxon>
        <taxon>Aiptasiidae</taxon>
        <taxon>Exaiptasia</taxon>
    </lineage>
</organism>
<keyword evidence="15" id="KW-1185">Reference proteome</keyword>
<name>A0A913WWK8_EXADI</name>
<comment type="function">
    <text evidence="1 11">Required for normal Golgi function.</text>
</comment>
<comment type="subunit">
    <text evidence="4">Component of the conserved oligomeric Golgi complex which is composed of eight different subunits and is required for normal Golgi morphology and localization.</text>
</comment>
<dbReference type="Proteomes" id="UP000887567">
    <property type="component" value="Unplaced"/>
</dbReference>
<feature type="domain" description="Conserved oligomeric complex COG6 N-terminal" evidence="12">
    <location>
        <begin position="38"/>
        <end position="149"/>
    </location>
</feature>
<comment type="subcellular location">
    <subcellularLocation>
        <location evidence="2 11">Golgi apparatus membrane</location>
        <topology evidence="2 11">Peripheral membrane protein</topology>
    </subcellularLocation>
</comment>
<evidence type="ECO:0000256" key="4">
    <source>
        <dbReference type="ARBA" id="ARBA00011166"/>
    </source>
</evidence>
<evidence type="ECO:0000256" key="9">
    <source>
        <dbReference type="ARBA" id="ARBA00023136"/>
    </source>
</evidence>
<evidence type="ECO:0000256" key="6">
    <source>
        <dbReference type="ARBA" id="ARBA00022448"/>
    </source>
</evidence>
<evidence type="ECO:0000256" key="1">
    <source>
        <dbReference type="ARBA" id="ARBA00003627"/>
    </source>
</evidence>
<evidence type="ECO:0000256" key="10">
    <source>
        <dbReference type="ARBA" id="ARBA00031348"/>
    </source>
</evidence>